<accession>A0A9D3ZF50</accession>
<feature type="compositionally biased region" description="Polar residues" evidence="1">
    <location>
        <begin position="119"/>
        <end position="131"/>
    </location>
</feature>
<dbReference type="EMBL" id="JAIQCV010000013">
    <property type="protein sequence ID" value="KAH1031326.1"/>
    <property type="molecule type" value="Genomic_DNA"/>
</dbReference>
<name>A0A9D3ZF50_9ROSI</name>
<evidence type="ECO:0000313" key="2">
    <source>
        <dbReference type="EMBL" id="KAH1031326.1"/>
    </source>
</evidence>
<evidence type="ECO:0000313" key="3">
    <source>
        <dbReference type="Proteomes" id="UP000828251"/>
    </source>
</evidence>
<keyword evidence="3" id="KW-1185">Reference proteome</keyword>
<reference evidence="2 3" key="1">
    <citation type="journal article" date="2021" name="Plant Biotechnol. J.">
        <title>Multi-omics assisted identification of the key and species-specific regulatory components of drought-tolerant mechanisms in Gossypium stocksii.</title>
        <authorList>
            <person name="Yu D."/>
            <person name="Ke L."/>
            <person name="Zhang D."/>
            <person name="Wu Y."/>
            <person name="Sun Y."/>
            <person name="Mei J."/>
            <person name="Sun J."/>
            <person name="Sun Y."/>
        </authorList>
    </citation>
    <scope>NUCLEOTIDE SEQUENCE [LARGE SCALE GENOMIC DNA]</scope>
    <source>
        <strain evidence="3">cv. E1</strain>
        <tissue evidence="2">Leaf</tissue>
    </source>
</reference>
<proteinExistence type="predicted"/>
<evidence type="ECO:0000256" key="1">
    <source>
        <dbReference type="SAM" id="MobiDB-lite"/>
    </source>
</evidence>
<dbReference type="AlphaFoldDB" id="A0A9D3ZF50"/>
<comment type="caution">
    <text evidence="2">The sequence shown here is derived from an EMBL/GenBank/DDBJ whole genome shotgun (WGS) entry which is preliminary data.</text>
</comment>
<gene>
    <name evidence="2" type="ORF">J1N35_043500</name>
</gene>
<dbReference type="Proteomes" id="UP000828251">
    <property type="component" value="Unassembled WGS sequence"/>
</dbReference>
<protein>
    <submittedName>
        <fullName evidence="2">Uncharacterized protein</fullName>
    </submittedName>
</protein>
<feature type="region of interest" description="Disordered" evidence="1">
    <location>
        <begin position="111"/>
        <end position="142"/>
    </location>
</feature>
<sequence>MVQTHLDNKSPFLESYIEFSMPDQGSQMSTSVHVRDARTEEYVDSPTTQLCGGFTTMLGTYHYDIPKPSMGRHSSVSTLNFNHDRNSYEGMTSTSSGWLSTNNSERFDNYMKRDDVPPTASTSDGTSNSTHVGGFENEDDSESDAVLIWEPGAYGSEFALFFEPLSIPIELEDSEGCEDPNEDAEEDPRFRAYSPTTHIHNVDLSTEVGLEFVELPHKWSGHMSSSLDLGDLEVGKEFSTEDGFVAVVKR</sequence>
<organism evidence="2 3">
    <name type="scientific">Gossypium stocksii</name>
    <dbReference type="NCBI Taxonomy" id="47602"/>
    <lineage>
        <taxon>Eukaryota</taxon>
        <taxon>Viridiplantae</taxon>
        <taxon>Streptophyta</taxon>
        <taxon>Embryophyta</taxon>
        <taxon>Tracheophyta</taxon>
        <taxon>Spermatophyta</taxon>
        <taxon>Magnoliopsida</taxon>
        <taxon>eudicotyledons</taxon>
        <taxon>Gunneridae</taxon>
        <taxon>Pentapetalae</taxon>
        <taxon>rosids</taxon>
        <taxon>malvids</taxon>
        <taxon>Malvales</taxon>
        <taxon>Malvaceae</taxon>
        <taxon>Malvoideae</taxon>
        <taxon>Gossypium</taxon>
    </lineage>
</organism>